<dbReference type="Pfam" id="PF07676">
    <property type="entry name" value="PD40"/>
    <property type="match status" value="3"/>
</dbReference>
<dbReference type="EMBL" id="JBGBPY010000001">
    <property type="protein sequence ID" value="MEY2183495.1"/>
    <property type="molecule type" value="Genomic_DNA"/>
</dbReference>
<keyword evidence="7" id="KW-1185">Reference proteome</keyword>
<dbReference type="InterPro" id="IPR011659">
    <property type="entry name" value="WD40"/>
</dbReference>
<gene>
    <name evidence="6" type="ORF">AB7878_13810</name>
</gene>
<evidence type="ECO:0000256" key="1">
    <source>
        <dbReference type="ARBA" id="ARBA00022729"/>
    </source>
</evidence>
<feature type="domain" description="Peptidase S9 prolyl oligopeptidase catalytic" evidence="5">
    <location>
        <begin position="499"/>
        <end position="707"/>
    </location>
</feature>
<keyword evidence="1 4" id="KW-0732">Signal</keyword>
<dbReference type="PANTHER" id="PTHR42776:SF13">
    <property type="entry name" value="DIPEPTIDYL-PEPTIDASE 5"/>
    <property type="match status" value="1"/>
</dbReference>
<evidence type="ECO:0000259" key="5">
    <source>
        <dbReference type="Pfam" id="PF00326"/>
    </source>
</evidence>
<dbReference type="Proteomes" id="UP001562159">
    <property type="component" value="Unassembled WGS sequence"/>
</dbReference>
<evidence type="ECO:0000313" key="6">
    <source>
        <dbReference type="EMBL" id="MEY2183495.1"/>
    </source>
</evidence>
<keyword evidence="3" id="KW-0720">Serine protease</keyword>
<proteinExistence type="predicted"/>
<evidence type="ECO:0000256" key="2">
    <source>
        <dbReference type="ARBA" id="ARBA00022801"/>
    </source>
</evidence>
<feature type="chain" id="PRO_5045690011" evidence="4">
    <location>
        <begin position="21"/>
        <end position="714"/>
    </location>
</feature>
<name>A0ABV4ATF0_9GAMM</name>
<dbReference type="Pfam" id="PF00326">
    <property type="entry name" value="Peptidase_S9"/>
    <property type="match status" value="1"/>
</dbReference>
<dbReference type="SUPFAM" id="SSF53474">
    <property type="entry name" value="alpha/beta-Hydrolases"/>
    <property type="match status" value="1"/>
</dbReference>
<dbReference type="SUPFAM" id="SSF82171">
    <property type="entry name" value="DPP6 N-terminal domain-like"/>
    <property type="match status" value="1"/>
</dbReference>
<sequence length="714" mass="78437">MKKALTAALLLALAASPALAVDTDTVAPIDTAITVDHAPHPFNVRDLVMMQRVSDPQLSPDGRYAAFGVRSTDYAANKGVNAIEVLDLSRGGKPMTVVAKGASSPRWAPDGKSLYYVAPSDGVAQLWRMDFAVGKGGLDLAGHTAPVQVSHGALDVQAWKLSPDGKSVLLSYAVFTDCGTLACTKQMQDQRAADKATGTLYKKLFVRHWDTWSDGTRNQLYLGRFDVHGQLPAEPTLLTRGIDGDVPSKPFGDDSEFAYSPDGKTVYFDVRIAGRSEPWSTNFDIYKMPADGSAVPVNLTAENKAWDAYPVPSPDGKTLYYLAMKVPGFEADRFGIMALDLATGAKREIDPHWDRSPGGMDISADGKTLYVTADDEGEHPLFAVDTASGKVRELVGAGSVDGYSLAGSRLLLARNDLKRPSDLYTANVDGKDLRQVTHYNAALLKNAHEGDFEFFTFKGWNNEPVQGYVVKPAGYEPGKKYPVAFIIHGGPQGAMTNSWSYRWNPQTYAGQGFAVVTINFHGSTGYGQKFTDSISGDWGGKPLEDLKLGWQAALSKYSFLDGNRACALGASYGGFMTYWIAGVWNQPWKCLIDHDGVFDARMMYYATEELWFEEHENGGTQYDVPANYEKFDPLAHVKDWRVPMLVIHSAKDFRIPLSQGLGAFTALQRRGIPSEFLTFPDENHWVLKPHNSVLWHDTVNAWLKQWTAAPETQK</sequence>
<organism evidence="6 7">
    <name type="scientific">Rhodanobacter humi</name>
    <dbReference type="NCBI Taxonomy" id="1888173"/>
    <lineage>
        <taxon>Bacteria</taxon>
        <taxon>Pseudomonadati</taxon>
        <taxon>Pseudomonadota</taxon>
        <taxon>Gammaproteobacteria</taxon>
        <taxon>Lysobacterales</taxon>
        <taxon>Rhodanobacteraceae</taxon>
        <taxon>Rhodanobacter</taxon>
    </lineage>
</organism>
<feature type="signal peptide" evidence="4">
    <location>
        <begin position="1"/>
        <end position="20"/>
    </location>
</feature>
<evidence type="ECO:0000256" key="3">
    <source>
        <dbReference type="ARBA" id="ARBA00022825"/>
    </source>
</evidence>
<comment type="caution">
    <text evidence="6">The sequence shown here is derived from an EMBL/GenBank/DDBJ whole genome shotgun (WGS) entry which is preliminary data.</text>
</comment>
<accession>A0ABV4ATF0</accession>
<dbReference type="Gene3D" id="3.40.50.1820">
    <property type="entry name" value="alpha/beta hydrolase"/>
    <property type="match status" value="1"/>
</dbReference>
<dbReference type="InterPro" id="IPR011042">
    <property type="entry name" value="6-blade_b-propeller_TolB-like"/>
</dbReference>
<keyword evidence="3" id="KW-0645">Protease</keyword>
<dbReference type="Gene3D" id="2.120.10.30">
    <property type="entry name" value="TolB, C-terminal domain"/>
    <property type="match status" value="3"/>
</dbReference>
<reference evidence="6 7" key="1">
    <citation type="submission" date="2024-07" db="EMBL/GenBank/DDBJ databases">
        <title>Molecular mechanisms and environmental adaptations of flagellar loss and biofilm growth of Rhodanobacter under environmental stress.</title>
        <authorList>
            <person name="Chen M."/>
        </authorList>
    </citation>
    <scope>NUCLEOTIDE SEQUENCE [LARGE SCALE GENOMIC DNA]</scope>
    <source>
        <strain evidence="6 7">RS22</strain>
    </source>
</reference>
<dbReference type="InterPro" id="IPR029058">
    <property type="entry name" value="AB_hydrolase_fold"/>
</dbReference>
<evidence type="ECO:0000256" key="4">
    <source>
        <dbReference type="SAM" id="SignalP"/>
    </source>
</evidence>
<dbReference type="PANTHER" id="PTHR42776">
    <property type="entry name" value="SERINE PEPTIDASE S9 FAMILY MEMBER"/>
    <property type="match status" value="1"/>
</dbReference>
<evidence type="ECO:0000313" key="7">
    <source>
        <dbReference type="Proteomes" id="UP001562159"/>
    </source>
</evidence>
<keyword evidence="2" id="KW-0378">Hydrolase</keyword>
<protein>
    <submittedName>
        <fullName evidence="6">Prolyl oligopeptidase family serine peptidase</fullName>
    </submittedName>
</protein>
<dbReference type="InterPro" id="IPR001375">
    <property type="entry name" value="Peptidase_S9_cat"/>
</dbReference>